<sequence>MAFDIVSSGIYLPKNRWSSEQMDAFLALPTGTAKKRFGVEYRHVAGDTESAIEMGRRAVEDCFSQTEFSLSDIDLVIYASGTHHQSLPYDASALLAALDAPSGIESFDLNSTCLSFLTALDLSHSLFLAKRYQRILIVTSEVATGITLNRSFPPQKEIATLFADGAAAFLLAANEQSPGLVTRRFETHHSGYQYCQIPGGGSFLNPHRISHDENLNVCRFFMDGKNLFRKVVQVLPAFLQHGLAQAQMTQDDIDYLLPHQASFRALEKMPQMTGFSASQVVNRFSTLGNQVAASIPINLHLLRNEPDTKGKSVLLIGSAAGLSLGMGLIYL</sequence>
<dbReference type="Proteomes" id="UP000184159">
    <property type="component" value="Unassembled WGS sequence"/>
</dbReference>
<dbReference type="AlphaFoldDB" id="A0A1M5AN96"/>
<accession>A0A1M5AN96</accession>
<keyword evidence="6" id="KW-1185">Reference proteome</keyword>
<protein>
    <submittedName>
        <fullName evidence="5">3-oxoacyl-[acyl-carrier-protein] synthase-3</fullName>
    </submittedName>
</protein>
<evidence type="ECO:0000313" key="6">
    <source>
        <dbReference type="Proteomes" id="UP000184159"/>
    </source>
</evidence>
<evidence type="ECO:0000259" key="4">
    <source>
        <dbReference type="Pfam" id="PF08545"/>
    </source>
</evidence>
<dbReference type="GO" id="GO:0004315">
    <property type="term" value="F:3-oxoacyl-[acyl-carrier-protein] synthase activity"/>
    <property type="evidence" value="ECO:0007669"/>
    <property type="project" value="InterPro"/>
</dbReference>
<evidence type="ECO:0000259" key="3">
    <source>
        <dbReference type="Pfam" id="PF08541"/>
    </source>
</evidence>
<dbReference type="InterPro" id="IPR016039">
    <property type="entry name" value="Thiolase-like"/>
</dbReference>
<dbReference type="SUPFAM" id="SSF53901">
    <property type="entry name" value="Thiolase-like"/>
    <property type="match status" value="1"/>
</dbReference>
<keyword evidence="1" id="KW-0808">Transferase</keyword>
<dbReference type="GO" id="GO:0006633">
    <property type="term" value="P:fatty acid biosynthetic process"/>
    <property type="evidence" value="ECO:0007669"/>
    <property type="project" value="InterPro"/>
</dbReference>
<dbReference type="PANTHER" id="PTHR34069">
    <property type="entry name" value="3-OXOACYL-[ACYL-CARRIER-PROTEIN] SYNTHASE 3"/>
    <property type="match status" value="1"/>
</dbReference>
<dbReference type="InterPro" id="IPR013751">
    <property type="entry name" value="ACP_syn_III_N"/>
</dbReference>
<evidence type="ECO:0000256" key="1">
    <source>
        <dbReference type="ARBA" id="ARBA00022679"/>
    </source>
</evidence>
<evidence type="ECO:0000256" key="2">
    <source>
        <dbReference type="ARBA" id="ARBA00023315"/>
    </source>
</evidence>
<gene>
    <name evidence="5" type="ORF">SAMN02745781_01952</name>
</gene>
<proteinExistence type="predicted"/>
<reference evidence="6" key="1">
    <citation type="submission" date="2016-11" db="EMBL/GenBank/DDBJ databases">
        <authorList>
            <person name="Varghese N."/>
            <person name="Submissions S."/>
        </authorList>
    </citation>
    <scope>NUCLEOTIDE SEQUENCE [LARGE SCALE GENOMIC DNA]</scope>
    <source>
        <strain evidence="6">DSM 21264</strain>
    </source>
</reference>
<dbReference type="GO" id="GO:0044550">
    <property type="term" value="P:secondary metabolite biosynthetic process"/>
    <property type="evidence" value="ECO:0007669"/>
    <property type="project" value="TreeGrafter"/>
</dbReference>
<evidence type="ECO:0000313" key="5">
    <source>
        <dbReference type="EMBL" id="SHF31402.1"/>
    </source>
</evidence>
<organism evidence="5 6">
    <name type="scientific">Vibrio gazogenes DSM 21264 = NBRC 103151</name>
    <dbReference type="NCBI Taxonomy" id="1123492"/>
    <lineage>
        <taxon>Bacteria</taxon>
        <taxon>Pseudomonadati</taxon>
        <taxon>Pseudomonadota</taxon>
        <taxon>Gammaproteobacteria</taxon>
        <taxon>Vibrionales</taxon>
        <taxon>Vibrionaceae</taxon>
        <taxon>Vibrio</taxon>
    </lineage>
</organism>
<dbReference type="CDD" id="cd00830">
    <property type="entry name" value="KAS_III"/>
    <property type="match status" value="1"/>
</dbReference>
<dbReference type="InterPro" id="IPR013747">
    <property type="entry name" value="ACP_syn_III_C"/>
</dbReference>
<keyword evidence="2" id="KW-0012">Acyltransferase</keyword>
<dbReference type="PANTHER" id="PTHR34069:SF2">
    <property type="entry name" value="BETA-KETOACYL-[ACYL-CARRIER-PROTEIN] SYNTHASE III"/>
    <property type="match status" value="1"/>
</dbReference>
<name>A0A1M5AN96_VIBGA</name>
<feature type="domain" description="Beta-ketoacyl-[acyl-carrier-protein] synthase III N-terminal" evidence="4">
    <location>
        <begin position="107"/>
        <end position="177"/>
    </location>
</feature>
<feature type="domain" description="Beta-ketoacyl-[acyl-carrier-protein] synthase III C-terminal" evidence="3">
    <location>
        <begin position="243"/>
        <end position="329"/>
    </location>
</feature>
<dbReference type="Pfam" id="PF08541">
    <property type="entry name" value="ACP_syn_III_C"/>
    <property type="match status" value="1"/>
</dbReference>
<dbReference type="Gene3D" id="3.40.47.10">
    <property type="match status" value="1"/>
</dbReference>
<dbReference type="EMBL" id="FQUH01000008">
    <property type="protein sequence ID" value="SHF31402.1"/>
    <property type="molecule type" value="Genomic_DNA"/>
</dbReference>
<dbReference type="Pfam" id="PF08545">
    <property type="entry name" value="ACP_syn_III"/>
    <property type="match status" value="1"/>
</dbReference>
<dbReference type="RefSeq" id="WP_077316458.1">
    <property type="nucleotide sequence ID" value="NZ_FQUH01000008.1"/>
</dbReference>